<gene>
    <name evidence="2" type="ORF">F5878DRAFT_622249</name>
</gene>
<dbReference type="Pfam" id="PF13391">
    <property type="entry name" value="HNH_2"/>
    <property type="match status" value="1"/>
</dbReference>
<dbReference type="InterPro" id="IPR003615">
    <property type="entry name" value="HNH_nuc"/>
</dbReference>
<evidence type="ECO:0000313" key="3">
    <source>
        <dbReference type="Proteomes" id="UP001163846"/>
    </source>
</evidence>
<organism evidence="2 3">
    <name type="scientific">Lentinula raphanica</name>
    <dbReference type="NCBI Taxonomy" id="153919"/>
    <lineage>
        <taxon>Eukaryota</taxon>
        <taxon>Fungi</taxon>
        <taxon>Dikarya</taxon>
        <taxon>Basidiomycota</taxon>
        <taxon>Agaricomycotina</taxon>
        <taxon>Agaricomycetes</taxon>
        <taxon>Agaricomycetidae</taxon>
        <taxon>Agaricales</taxon>
        <taxon>Marasmiineae</taxon>
        <taxon>Omphalotaceae</taxon>
        <taxon>Lentinula</taxon>
    </lineage>
</organism>
<comment type="caution">
    <text evidence="2">The sequence shown here is derived from an EMBL/GenBank/DDBJ whole genome shotgun (WGS) entry which is preliminary data.</text>
</comment>
<dbReference type="EMBL" id="MU806242">
    <property type="protein sequence ID" value="KAJ3837494.1"/>
    <property type="molecule type" value="Genomic_DNA"/>
</dbReference>
<name>A0AA38UD10_9AGAR</name>
<proteinExistence type="predicted"/>
<keyword evidence="3" id="KW-1185">Reference proteome</keyword>
<dbReference type="AlphaFoldDB" id="A0AA38UD10"/>
<evidence type="ECO:0000259" key="1">
    <source>
        <dbReference type="Pfam" id="PF13391"/>
    </source>
</evidence>
<evidence type="ECO:0000313" key="2">
    <source>
        <dbReference type="EMBL" id="KAJ3837494.1"/>
    </source>
</evidence>
<sequence length="375" mass="41175">MADLPPPLPGKPLPSDTEAAQQLLSNYNNINPASVCLESNALGAYEICLAFEQRAIATNKYKDVMYARILGYLILHVPSDAARREMNSIIHSCSASLSRESAGSSSVDGCDFEKLSELGETFLLFFIRSFKKFMGRTPASSDSPSRPSFNQDKARVQDLIDAAKSNHEKAKIAALYRDGYKCVVTGRYDLSAPDISVEEALIAGGCVLTRLAHIVPDSTYFTLNDNNEKGYAASVLAVLKKSGYDVDKINGDTVHSLYNVMTMQGDTHDFFDCLEIYFEETDTVNCYRVIAFNKKIQEFRTVTLTTPDPVLYPLPDPKLLALHATCAKVAHLSGAGEYLDKIDYDEETIGVLATDGGSFEVLNQALLRSFIRVGA</sequence>
<dbReference type="Proteomes" id="UP001163846">
    <property type="component" value="Unassembled WGS sequence"/>
</dbReference>
<feature type="domain" description="HNH nuclease" evidence="1">
    <location>
        <begin position="182"/>
        <end position="278"/>
    </location>
</feature>
<accession>A0AA38UD10</accession>
<protein>
    <recommendedName>
        <fullName evidence="1">HNH nuclease domain-containing protein</fullName>
    </recommendedName>
</protein>
<reference evidence="2" key="1">
    <citation type="submission" date="2022-08" db="EMBL/GenBank/DDBJ databases">
        <authorList>
            <consortium name="DOE Joint Genome Institute"/>
            <person name="Min B."/>
            <person name="Riley R."/>
            <person name="Sierra-Patev S."/>
            <person name="Naranjo-Ortiz M."/>
            <person name="Looney B."/>
            <person name="Konkel Z."/>
            <person name="Slot J.C."/>
            <person name="Sakamoto Y."/>
            <person name="Steenwyk J.L."/>
            <person name="Rokas A."/>
            <person name="Carro J."/>
            <person name="Camarero S."/>
            <person name="Ferreira P."/>
            <person name="Molpeceres G."/>
            <person name="Ruiz-Duenas F.J."/>
            <person name="Serrano A."/>
            <person name="Henrissat B."/>
            <person name="Drula E."/>
            <person name="Hughes K.W."/>
            <person name="Mata J.L."/>
            <person name="Ishikawa N.K."/>
            <person name="Vargas-Isla R."/>
            <person name="Ushijima S."/>
            <person name="Smith C.A."/>
            <person name="Ahrendt S."/>
            <person name="Andreopoulos W."/>
            <person name="He G."/>
            <person name="Labutti K."/>
            <person name="Lipzen A."/>
            <person name="Ng V."/>
            <person name="Sandor L."/>
            <person name="Barry K."/>
            <person name="Martinez A.T."/>
            <person name="Xiao Y."/>
            <person name="Gibbons J.G."/>
            <person name="Terashima K."/>
            <person name="Hibbett D.S."/>
            <person name="Grigoriev I.V."/>
        </authorList>
    </citation>
    <scope>NUCLEOTIDE SEQUENCE</scope>
    <source>
        <strain evidence="2">TFB9207</strain>
    </source>
</reference>